<dbReference type="eggNOG" id="COG2843">
    <property type="taxonomic scope" value="Bacteria"/>
</dbReference>
<dbReference type="OrthoDB" id="9810906at2"/>
<gene>
    <name evidence="5" type="ORF">C823_03042</name>
</gene>
<evidence type="ECO:0000313" key="6">
    <source>
        <dbReference type="Proteomes" id="UP000012589"/>
    </source>
</evidence>
<dbReference type="PANTHER" id="PTHR33393">
    <property type="entry name" value="POLYGLUTAMINE SYNTHESIS ACCESSORY PROTEIN RV0574C-RELATED"/>
    <property type="match status" value="1"/>
</dbReference>
<evidence type="ECO:0000313" key="5">
    <source>
        <dbReference type="EMBL" id="EMZ24738.1"/>
    </source>
</evidence>
<keyword evidence="6" id="KW-1185">Reference proteome</keyword>
<dbReference type="SUPFAM" id="SSF56300">
    <property type="entry name" value="Metallo-dependent phosphatases"/>
    <property type="match status" value="1"/>
</dbReference>
<dbReference type="CDD" id="cd07381">
    <property type="entry name" value="MPP_CapA"/>
    <property type="match status" value="1"/>
</dbReference>
<evidence type="ECO:0000256" key="3">
    <source>
        <dbReference type="SAM" id="Phobius"/>
    </source>
</evidence>
<dbReference type="AlphaFoldDB" id="N2AE43"/>
<dbReference type="SMART" id="SM00854">
    <property type="entry name" value="PGA_cap"/>
    <property type="match status" value="1"/>
</dbReference>
<reference evidence="5 6" key="1">
    <citation type="journal article" date="2014" name="Genome Announc.">
        <title>Draft genome sequences of the altered schaedler flora, a defined bacterial community from gnotobiotic mice.</title>
        <authorList>
            <person name="Wannemuehler M.J."/>
            <person name="Overstreet A.M."/>
            <person name="Ward D.V."/>
            <person name="Phillips G.J."/>
        </authorList>
    </citation>
    <scope>NUCLEOTIDE SEQUENCE [LARGE SCALE GENOMIC DNA]</scope>
    <source>
        <strain evidence="5 6">ASF492</strain>
    </source>
</reference>
<accession>N2AE43</accession>
<dbReference type="InterPro" id="IPR052169">
    <property type="entry name" value="CW_Biosynth-Accessory"/>
</dbReference>
<organism evidence="5 6">
    <name type="scientific">Eubacterium plexicaudatum ASF492</name>
    <dbReference type="NCBI Taxonomy" id="1235802"/>
    <lineage>
        <taxon>Bacteria</taxon>
        <taxon>Bacillati</taxon>
        <taxon>Bacillota</taxon>
        <taxon>Clostridia</taxon>
        <taxon>Eubacteriales</taxon>
        <taxon>Eubacteriaceae</taxon>
        <taxon>Eubacterium</taxon>
    </lineage>
</organism>
<dbReference type="InterPro" id="IPR019079">
    <property type="entry name" value="Capsule_synth_CapA"/>
</dbReference>
<evidence type="ECO:0000256" key="1">
    <source>
        <dbReference type="ARBA" id="ARBA00005662"/>
    </source>
</evidence>
<dbReference type="STRING" id="1235802.C823_03042"/>
<comment type="caution">
    <text evidence="5">The sequence shown here is derived from an EMBL/GenBank/DDBJ whole genome shotgun (WGS) entry which is preliminary data.</text>
</comment>
<evidence type="ECO:0000259" key="4">
    <source>
        <dbReference type="SMART" id="SM00854"/>
    </source>
</evidence>
<dbReference type="HOGENOM" id="CLU_038823_2_4_9"/>
<evidence type="ECO:0000256" key="2">
    <source>
        <dbReference type="SAM" id="MobiDB-lite"/>
    </source>
</evidence>
<feature type="transmembrane region" description="Helical" evidence="3">
    <location>
        <begin position="12"/>
        <end position="38"/>
    </location>
</feature>
<feature type="domain" description="Capsule synthesis protein CapA" evidence="4">
    <location>
        <begin position="90"/>
        <end position="331"/>
    </location>
</feature>
<sequence length="396" mass="44101">MKRSRKNRKILRAFLQSTLIVSCMLLCVLIGSIFYITYSENHDTAASKTTKPASLHTAVKTDSSQSEPPSPPEKPDPAAEDTPSQKQNTTLLFAGDVYFSDYVLANYHRSGIRSVLSKDLLKEMRKADLMMVNNEFPYSTRGTQAPDKQFTFRIDPSYVSILSESGVDLVTLANNHVLDYGKDALTDTFQTLDKAGIDYVGAGNSLKRAAKPITKKINGHKFGFLAASRVFPEVSWNVENSCPGVLSAYDPARLVSAVQDARSQCDFLCVYVHWGIERNTTPETYQRSMAHALIDAGADAVIGAHPHVLQGVEFYNEKPIFYSLGNFIFYQNIERTAVAKLTFTADRKAKWQLLPAKAANACTFLLTEPGDCHDFYEYMTSLSDNVTFSNNGRMKF</sequence>
<dbReference type="InterPro" id="IPR029052">
    <property type="entry name" value="Metallo-depent_PP-like"/>
</dbReference>
<comment type="similarity">
    <text evidence="1">Belongs to the CapA family.</text>
</comment>
<keyword evidence="3" id="KW-0812">Transmembrane</keyword>
<dbReference type="Pfam" id="PF09587">
    <property type="entry name" value="PGA_cap"/>
    <property type="match status" value="1"/>
</dbReference>
<dbReference type="Proteomes" id="UP000012589">
    <property type="component" value="Unassembled WGS sequence"/>
</dbReference>
<dbReference type="Gene3D" id="3.60.21.10">
    <property type="match status" value="1"/>
</dbReference>
<name>N2AE43_9FIRM</name>
<feature type="region of interest" description="Disordered" evidence="2">
    <location>
        <begin position="46"/>
        <end position="85"/>
    </location>
</feature>
<dbReference type="PATRIC" id="fig|1235802.3.peg.3219"/>
<dbReference type="PROSITE" id="PS51257">
    <property type="entry name" value="PROKAR_LIPOPROTEIN"/>
    <property type="match status" value="1"/>
</dbReference>
<protein>
    <recommendedName>
        <fullName evidence="4">Capsule synthesis protein CapA domain-containing protein</fullName>
    </recommendedName>
</protein>
<keyword evidence="3" id="KW-1133">Transmembrane helix</keyword>
<proteinExistence type="inferred from homology"/>
<keyword evidence="3" id="KW-0472">Membrane</keyword>
<dbReference type="PANTHER" id="PTHR33393:SF13">
    <property type="entry name" value="PGA BIOSYNTHESIS PROTEIN CAPA"/>
    <property type="match status" value="1"/>
</dbReference>
<dbReference type="EMBL" id="AQFT01000092">
    <property type="protein sequence ID" value="EMZ24738.1"/>
    <property type="molecule type" value="Genomic_DNA"/>
</dbReference>